<gene>
    <name evidence="1" type="ORF">B0T14DRAFT_572088</name>
</gene>
<dbReference type="Proteomes" id="UP001175000">
    <property type="component" value="Unassembled WGS sequence"/>
</dbReference>
<dbReference type="AlphaFoldDB" id="A0AA39TQI1"/>
<dbReference type="EMBL" id="JAULSU010000008">
    <property type="protein sequence ID" value="KAK0609392.1"/>
    <property type="molecule type" value="Genomic_DNA"/>
</dbReference>
<evidence type="ECO:0000313" key="1">
    <source>
        <dbReference type="EMBL" id="KAK0609392.1"/>
    </source>
</evidence>
<proteinExistence type="predicted"/>
<organism evidence="1 2">
    <name type="scientific">Immersiella caudata</name>
    <dbReference type="NCBI Taxonomy" id="314043"/>
    <lineage>
        <taxon>Eukaryota</taxon>
        <taxon>Fungi</taxon>
        <taxon>Dikarya</taxon>
        <taxon>Ascomycota</taxon>
        <taxon>Pezizomycotina</taxon>
        <taxon>Sordariomycetes</taxon>
        <taxon>Sordariomycetidae</taxon>
        <taxon>Sordariales</taxon>
        <taxon>Lasiosphaeriaceae</taxon>
        <taxon>Immersiella</taxon>
    </lineage>
</organism>
<accession>A0AA39TQI1</accession>
<name>A0AA39TQI1_9PEZI</name>
<dbReference type="InterPro" id="IPR052895">
    <property type="entry name" value="HetReg/Transcr_Mod"/>
</dbReference>
<protein>
    <submittedName>
        <fullName evidence="1">Uncharacterized protein</fullName>
    </submittedName>
</protein>
<dbReference type="Pfam" id="PF26639">
    <property type="entry name" value="Het-6_barrel"/>
    <property type="match status" value="1"/>
</dbReference>
<sequence length="125" mass="14059">MPDVEFAKTYFQPWSKLLLADDGDFISMVWANERYEEHSATTGKKPVTSALGRKFFRTEKGYIGTAPVTIQDGDLIFVLKGGQTPYALRKEEGRYRLVGACVHGLMDGEGMGMGLEEVRFVFVWV</sequence>
<reference evidence="1" key="1">
    <citation type="submission" date="2023-06" db="EMBL/GenBank/DDBJ databases">
        <title>Genome-scale phylogeny and comparative genomics of the fungal order Sordariales.</title>
        <authorList>
            <consortium name="Lawrence Berkeley National Laboratory"/>
            <person name="Hensen N."/>
            <person name="Bonometti L."/>
            <person name="Westerberg I."/>
            <person name="Brannstrom I.O."/>
            <person name="Guillou S."/>
            <person name="Cros-Aarteil S."/>
            <person name="Calhoun S."/>
            <person name="Haridas S."/>
            <person name="Kuo A."/>
            <person name="Mondo S."/>
            <person name="Pangilinan J."/>
            <person name="Riley R."/>
            <person name="Labutti K."/>
            <person name="Andreopoulos B."/>
            <person name="Lipzen A."/>
            <person name="Chen C."/>
            <person name="Yanf M."/>
            <person name="Daum C."/>
            <person name="Ng V."/>
            <person name="Clum A."/>
            <person name="Steindorff A."/>
            <person name="Ohm R."/>
            <person name="Martin F."/>
            <person name="Silar P."/>
            <person name="Natvig D."/>
            <person name="Lalanne C."/>
            <person name="Gautier V."/>
            <person name="Ament-Velasquez S.L."/>
            <person name="Kruys A."/>
            <person name="Hutchinson M.I."/>
            <person name="Powell A.J."/>
            <person name="Barry K."/>
            <person name="Miller A.N."/>
            <person name="Grigoriev I.V."/>
            <person name="Debuchy R."/>
            <person name="Gladieux P."/>
            <person name="Thoren M.H."/>
            <person name="Johannesson H."/>
        </authorList>
    </citation>
    <scope>NUCLEOTIDE SEQUENCE</scope>
    <source>
        <strain evidence="1">CBS 606.72</strain>
    </source>
</reference>
<dbReference type="PANTHER" id="PTHR24148">
    <property type="entry name" value="ANKYRIN REPEAT DOMAIN-CONTAINING PROTEIN 39 HOMOLOG-RELATED"/>
    <property type="match status" value="1"/>
</dbReference>
<comment type="caution">
    <text evidence="1">The sequence shown here is derived from an EMBL/GenBank/DDBJ whole genome shotgun (WGS) entry which is preliminary data.</text>
</comment>
<dbReference type="PANTHER" id="PTHR24148:SF73">
    <property type="entry name" value="HET DOMAIN PROTEIN (AFU_ORTHOLOGUE AFUA_8G01020)"/>
    <property type="match status" value="1"/>
</dbReference>
<keyword evidence="2" id="KW-1185">Reference proteome</keyword>
<evidence type="ECO:0000313" key="2">
    <source>
        <dbReference type="Proteomes" id="UP001175000"/>
    </source>
</evidence>